<reference evidence="2 3" key="1">
    <citation type="submission" date="2015-07" db="EMBL/GenBank/DDBJ databases">
        <authorList>
            <person name="Noorani M."/>
        </authorList>
    </citation>
    <scope>NUCLEOTIDE SEQUENCE [LARGE SCALE GENOMIC DNA]</scope>
    <source>
        <strain evidence="2">BBA 69670</strain>
    </source>
</reference>
<proteinExistence type="predicted"/>
<dbReference type="AlphaFoldDB" id="A0A0K6FYT5"/>
<evidence type="ECO:0000313" key="3">
    <source>
        <dbReference type="Proteomes" id="UP000044841"/>
    </source>
</evidence>
<organism evidence="2 3">
    <name type="scientific">Rhizoctonia solani</name>
    <dbReference type="NCBI Taxonomy" id="456999"/>
    <lineage>
        <taxon>Eukaryota</taxon>
        <taxon>Fungi</taxon>
        <taxon>Dikarya</taxon>
        <taxon>Basidiomycota</taxon>
        <taxon>Agaricomycotina</taxon>
        <taxon>Agaricomycetes</taxon>
        <taxon>Cantharellales</taxon>
        <taxon>Ceratobasidiaceae</taxon>
        <taxon>Rhizoctonia</taxon>
    </lineage>
</organism>
<gene>
    <name evidence="2" type="ORF">RSOLAG22IIIB_09481</name>
</gene>
<evidence type="ECO:0000313" key="2">
    <source>
        <dbReference type="EMBL" id="CUA71304.1"/>
    </source>
</evidence>
<dbReference type="EMBL" id="CYGV01001229">
    <property type="protein sequence ID" value="CUA71304.1"/>
    <property type="molecule type" value="Genomic_DNA"/>
</dbReference>
<protein>
    <submittedName>
        <fullName evidence="2">Uncharacterized protein</fullName>
    </submittedName>
</protein>
<evidence type="ECO:0000256" key="1">
    <source>
        <dbReference type="SAM" id="MobiDB-lite"/>
    </source>
</evidence>
<name>A0A0K6FYT5_9AGAM</name>
<accession>A0A0K6FYT5</accession>
<feature type="compositionally biased region" description="Basic and acidic residues" evidence="1">
    <location>
        <begin position="357"/>
        <end position="366"/>
    </location>
</feature>
<sequence length="381" mass="42445">MAQDTLRLFNTLAQTNFNYMRQKNAFRTRNFARGWQGAVQLRHSGPPLAYQDRCRRRNQSLEGSEVDLDEGISNHDLSVDVFELLLGPLALRLPPGLLHLGACTPALPTVQVLQEAAAQASPLLTTLPPDPYVPDGYPAPRNAPVLTRGPFPLCARELGHNPDPGPCLEAPDPMERLLLNPALRPIPDPNMRGLIGLQTNNLSVKLSRAIRLFKNVISVTETLNDRVKRTHQCIIDCVWDIMEDISRLTLRVIRIEDEPRIRDPTYPRKLLKWAYPTPLNIPDSTDSATTNTLLTIVEKLNDTSALCSVEAPESSVDGTEGGLTSGSERRSKSTKTKRRDNAVVTDVTYPVARWRRRQDAQHRQGTQDRPAGAALRLTTRA</sequence>
<keyword evidence="3" id="KW-1185">Reference proteome</keyword>
<feature type="region of interest" description="Disordered" evidence="1">
    <location>
        <begin position="308"/>
        <end position="381"/>
    </location>
</feature>
<dbReference type="Proteomes" id="UP000044841">
    <property type="component" value="Unassembled WGS sequence"/>
</dbReference>